<name>A0A382IL34_9ZZZZ</name>
<accession>A0A382IL34</accession>
<evidence type="ECO:0000313" key="1">
    <source>
        <dbReference type="EMBL" id="SVC00370.1"/>
    </source>
</evidence>
<feature type="non-terminal residue" evidence="1">
    <location>
        <position position="247"/>
    </location>
</feature>
<reference evidence="1" key="1">
    <citation type="submission" date="2018-05" db="EMBL/GenBank/DDBJ databases">
        <authorList>
            <person name="Lanie J.A."/>
            <person name="Ng W.-L."/>
            <person name="Kazmierczak K.M."/>
            <person name="Andrzejewski T.M."/>
            <person name="Davidsen T.M."/>
            <person name="Wayne K.J."/>
            <person name="Tettelin H."/>
            <person name="Glass J.I."/>
            <person name="Rusch D."/>
            <person name="Podicherti R."/>
            <person name="Tsui H.-C.T."/>
            <person name="Winkler M.E."/>
        </authorList>
    </citation>
    <scope>NUCLEOTIDE SEQUENCE</scope>
</reference>
<dbReference type="EMBL" id="UINC01068071">
    <property type="protein sequence ID" value="SVC00370.1"/>
    <property type="molecule type" value="Genomic_DNA"/>
</dbReference>
<dbReference type="AlphaFoldDB" id="A0A382IL34"/>
<protein>
    <recommendedName>
        <fullName evidence="2">Amidohydrolase-related domain-containing protein</fullName>
    </recommendedName>
</protein>
<gene>
    <name evidence="1" type="ORF">METZ01_LOCUS253224</name>
</gene>
<evidence type="ECO:0008006" key="2">
    <source>
        <dbReference type="Google" id="ProtNLM"/>
    </source>
</evidence>
<organism evidence="1">
    <name type="scientific">marine metagenome</name>
    <dbReference type="NCBI Taxonomy" id="408172"/>
    <lineage>
        <taxon>unclassified sequences</taxon>
        <taxon>metagenomes</taxon>
        <taxon>ecological metagenomes</taxon>
    </lineage>
</organism>
<feature type="non-terminal residue" evidence="1">
    <location>
        <position position="1"/>
    </location>
</feature>
<proteinExistence type="predicted"/>
<sequence length="247" mass="27250">VDVLVDGHAHIYPFFNLRIALDAVFNVLRDKYPTTPRIVCLAERHDCNVFDQLKKAQGFTGEGEYQVEDCGAYLRVASRKSYSICYFLPGRQIVTAEKIEILALNSTAKFQDGVTALDAVYGALDVGALPVVAWSPGKWFFQRRRVVERLLEKFSPKEIALGDTSLRPIGWPTPVLIREAINACYKVLSGSDPLPFAGEEIRLGSYMTAIGNGKLESTPDDTIGQLLLDKNVILHSVGSRGSLFDVG</sequence>